<organism evidence="2 3">
    <name type="scientific">Oryza meyeriana var. granulata</name>
    <dbReference type="NCBI Taxonomy" id="110450"/>
    <lineage>
        <taxon>Eukaryota</taxon>
        <taxon>Viridiplantae</taxon>
        <taxon>Streptophyta</taxon>
        <taxon>Embryophyta</taxon>
        <taxon>Tracheophyta</taxon>
        <taxon>Spermatophyta</taxon>
        <taxon>Magnoliopsida</taxon>
        <taxon>Liliopsida</taxon>
        <taxon>Poales</taxon>
        <taxon>Poaceae</taxon>
        <taxon>BOP clade</taxon>
        <taxon>Oryzoideae</taxon>
        <taxon>Oryzeae</taxon>
        <taxon>Oryzinae</taxon>
        <taxon>Oryza</taxon>
        <taxon>Oryza meyeriana</taxon>
    </lineage>
</organism>
<dbReference type="EMBL" id="SPHZ02000007">
    <property type="protein sequence ID" value="KAF0907849.1"/>
    <property type="molecule type" value="Genomic_DNA"/>
</dbReference>
<reference evidence="2 3" key="1">
    <citation type="submission" date="2019-11" db="EMBL/GenBank/DDBJ databases">
        <title>Whole genome sequence of Oryza granulata.</title>
        <authorList>
            <person name="Li W."/>
        </authorList>
    </citation>
    <scope>NUCLEOTIDE SEQUENCE [LARGE SCALE GENOMIC DNA]</scope>
    <source>
        <strain evidence="3">cv. Menghai</strain>
        <tissue evidence="2">Leaf</tissue>
    </source>
</reference>
<dbReference type="InterPro" id="IPR002182">
    <property type="entry name" value="NB-ARC"/>
</dbReference>
<evidence type="ECO:0000259" key="1">
    <source>
        <dbReference type="Pfam" id="PF00931"/>
    </source>
</evidence>
<dbReference type="Pfam" id="PF00931">
    <property type="entry name" value="NB-ARC"/>
    <property type="match status" value="1"/>
</dbReference>
<dbReference type="AlphaFoldDB" id="A0A6G1D674"/>
<evidence type="ECO:0000313" key="3">
    <source>
        <dbReference type="Proteomes" id="UP000479710"/>
    </source>
</evidence>
<comment type="caution">
    <text evidence="2">The sequence shown here is derived from an EMBL/GenBank/DDBJ whole genome shotgun (WGS) entry which is preliminary data.</text>
</comment>
<dbReference type="GO" id="GO:0043531">
    <property type="term" value="F:ADP binding"/>
    <property type="evidence" value="ECO:0007669"/>
    <property type="project" value="InterPro"/>
</dbReference>
<accession>A0A6G1D674</accession>
<feature type="domain" description="NB-ARC" evidence="1">
    <location>
        <begin position="61"/>
        <end position="110"/>
    </location>
</feature>
<dbReference type="PANTHER" id="PTHR19338:SF45">
    <property type="entry name" value="RX N-TERMINAL DOMAIN-CONTAINING PROTEIN"/>
    <property type="match status" value="1"/>
</dbReference>
<protein>
    <recommendedName>
        <fullName evidence="1">NB-ARC domain-containing protein</fullName>
    </recommendedName>
</protein>
<dbReference type="OrthoDB" id="2973320at2759"/>
<dbReference type="Proteomes" id="UP000479710">
    <property type="component" value="Unassembled WGS sequence"/>
</dbReference>
<name>A0A6G1D674_9ORYZ</name>
<dbReference type="SUPFAM" id="SSF52540">
    <property type="entry name" value="P-loop containing nucleoside triphosphate hydrolases"/>
    <property type="match status" value="1"/>
</dbReference>
<gene>
    <name evidence="2" type="ORF">E2562_020905</name>
</gene>
<keyword evidence="3" id="KW-1185">Reference proteome</keyword>
<dbReference type="PANTHER" id="PTHR19338">
    <property type="entry name" value="TRANSLOCASE OF INNER MITOCHONDRIAL MEMBRANE 13 HOMOLOG"/>
    <property type="match status" value="1"/>
</dbReference>
<evidence type="ECO:0000313" key="2">
    <source>
        <dbReference type="EMBL" id="KAF0907849.1"/>
    </source>
</evidence>
<dbReference type="Gene3D" id="3.40.50.300">
    <property type="entry name" value="P-loop containing nucleotide triphosphate hydrolases"/>
    <property type="match status" value="1"/>
</dbReference>
<proteinExistence type="predicted"/>
<sequence length="125" mass="13545">MGRSDARTTVAPLHTEEMLDLAHDIEKPIVIAGGGQLSRSSSMTLAAVCRAARSLVGIGEPVEELLSLLYEVEREPEQMRVISVVGFGGLGKTTLAKAVYDTPRAKEKFHYRGMVKGFNKEARSG</sequence>
<dbReference type="InterPro" id="IPR027417">
    <property type="entry name" value="P-loop_NTPase"/>
</dbReference>